<dbReference type="AlphaFoldDB" id="A0A850P8K5"/>
<keyword evidence="2" id="KW-1185">Reference proteome</keyword>
<comment type="caution">
    <text evidence="1">The sequence shown here is derived from an EMBL/GenBank/DDBJ whole genome shotgun (WGS) entry which is preliminary data.</text>
</comment>
<evidence type="ECO:0000313" key="2">
    <source>
        <dbReference type="Proteomes" id="UP000585665"/>
    </source>
</evidence>
<protein>
    <submittedName>
        <fullName evidence="1">Uncharacterized protein</fullName>
    </submittedName>
</protein>
<dbReference type="Proteomes" id="UP000585665">
    <property type="component" value="Unassembled WGS sequence"/>
</dbReference>
<proteinExistence type="predicted"/>
<dbReference type="EMBL" id="JABXXR010000006">
    <property type="protein sequence ID" value="NVN39313.1"/>
    <property type="molecule type" value="Genomic_DNA"/>
</dbReference>
<name>A0A850P8K5_9PROT</name>
<dbReference type="RefSeq" id="WP_176612330.1">
    <property type="nucleotide sequence ID" value="NZ_JABXXR010000006.1"/>
</dbReference>
<evidence type="ECO:0000313" key="1">
    <source>
        <dbReference type="EMBL" id="NVN39313.1"/>
    </source>
</evidence>
<sequence>MTDETAAVSAGDASEVDALRARLADVVSELESTRVRLLQGEQAQREERRRARIHLCAIKFGALDALDLEKLVEFEETELQVDIPDDILDERIERLRQSKPYLFDIGRARGGGIMDTVSGLAPQPMGGCDEDVRRIPTSDYEKAKKSFLRI</sequence>
<reference evidence="1 2" key="1">
    <citation type="submission" date="2020-06" db="EMBL/GenBank/DDBJ databases">
        <title>Description of novel acetic acid bacteria.</title>
        <authorList>
            <person name="Sombolestani A."/>
        </authorList>
    </citation>
    <scope>NUCLEOTIDE SEQUENCE [LARGE SCALE GENOMIC DNA]</scope>
    <source>
        <strain evidence="1 2">LMG 27010</strain>
    </source>
</reference>
<accession>A0A850P8K5</accession>
<organism evidence="1 2">
    <name type="scientific">Ameyamaea chiangmaiensis</name>
    <dbReference type="NCBI Taxonomy" id="442969"/>
    <lineage>
        <taxon>Bacteria</taxon>
        <taxon>Pseudomonadati</taxon>
        <taxon>Pseudomonadota</taxon>
        <taxon>Alphaproteobacteria</taxon>
        <taxon>Acetobacterales</taxon>
        <taxon>Acetobacteraceae</taxon>
        <taxon>Ameyamaea</taxon>
    </lineage>
</organism>
<gene>
    <name evidence="1" type="ORF">HUK82_01860</name>
</gene>